<evidence type="ECO:0000256" key="9">
    <source>
        <dbReference type="ARBA" id="ARBA00025634"/>
    </source>
</evidence>
<evidence type="ECO:0000256" key="1">
    <source>
        <dbReference type="ARBA" id="ARBA00001946"/>
    </source>
</evidence>
<gene>
    <name evidence="13" type="ORF">SYNTR_1955</name>
</gene>
<accession>A0A6I6DIP0</accession>
<keyword evidence="8" id="KW-0456">Lyase</keyword>
<sequence>MYINEIRLDIDLWDLYKNIKEVTSFILDSSLYDIELGRYTFMGLNPDVVFRSKGNKLEYFEKGTKTAWEGDPLDALNNIVKNISHTTENLTCPFPFKGGLVGYISYDLKNQIEKLPQTAEDDLNLYDQYWGIYYSFLVKDHTTKKTYIVSYDKKKADTLLKKINQFNIKTNSNYWCYIGDLKSNFTRDDYIKAVKQAKEHIRIGDIYQVNLSQRFSFDIEGSSKLFYDFLRKTSPSYFGTFLNFSEYSIMSISPERFIKTTENTIETRPIKGTRGRGENYNEDSKIKKELVNSKKDRAELLMIVDLMRNDIGKITQPGTVKVYDLFKVSTYATLFHLDAIVTGTLKPENNNYKDILKATFPGGSITGAPKIKSMEIIDELEPTTRGVYTGSIGYIGFNQECDLNIAIRTAVIKNGKGYYYAGGGIVSDSNPDLEYEETWVKTKALVKAKEEANKSANMAKWNISR</sequence>
<dbReference type="InterPro" id="IPR005801">
    <property type="entry name" value="ADC_synthase"/>
</dbReference>
<evidence type="ECO:0000256" key="2">
    <source>
        <dbReference type="ARBA" id="ARBA00011575"/>
    </source>
</evidence>
<dbReference type="GO" id="GO:0046820">
    <property type="term" value="F:4-amino-4-deoxychorismate synthase activity"/>
    <property type="evidence" value="ECO:0007669"/>
    <property type="project" value="UniProtKB-EC"/>
</dbReference>
<comment type="function">
    <text evidence="9">Part of a heterotetrameric complex that catalyzes the two-step biosynthesis of anthranilate, an intermediate in the biosynthesis of L-tryptophan. In the first step, the glutamine-binding beta subunit (TrpG) of anthranilate synthase (AS) provides the glutamine amidotransferase activity which generates ammonia as a substrate that, along with chorismate, is used in the second step, catalyzed by the large alpha subunit of AS (TrpE) to produce anthranilate. In the absence of TrpG, TrpE can synthesize anthranilate directly from chorismate and high concentrations of ammonia.</text>
</comment>
<dbReference type="GO" id="GO:0000162">
    <property type="term" value="P:L-tryptophan biosynthetic process"/>
    <property type="evidence" value="ECO:0007669"/>
    <property type="project" value="TreeGrafter"/>
</dbReference>
<evidence type="ECO:0000259" key="12">
    <source>
        <dbReference type="Pfam" id="PF04715"/>
    </source>
</evidence>
<evidence type="ECO:0000256" key="3">
    <source>
        <dbReference type="ARBA" id="ARBA00013139"/>
    </source>
</evidence>
<organism evidence="13 14">
    <name type="scientific">Candidatus Syntrophocurvum alkaliphilum</name>
    <dbReference type="NCBI Taxonomy" id="2293317"/>
    <lineage>
        <taxon>Bacteria</taxon>
        <taxon>Bacillati</taxon>
        <taxon>Bacillota</taxon>
        <taxon>Clostridia</taxon>
        <taxon>Eubacteriales</taxon>
        <taxon>Syntrophomonadaceae</taxon>
        <taxon>Candidatus Syntrophocurvum</taxon>
    </lineage>
</organism>
<reference evidence="14" key="1">
    <citation type="journal article" date="2019" name="Microbiology">
        <title>Complete Genome Sequence of an Uncultured Bacterium of the Candidate Phylum Bipolaricaulota.</title>
        <authorList>
            <person name="Kadnikov V.V."/>
            <person name="Mardanov A.V."/>
            <person name="Beletsky A.V."/>
            <person name="Frank Y.A."/>
            <person name="Karnachuk O.V."/>
            <person name="Ravin N.V."/>
        </authorList>
    </citation>
    <scope>NUCLEOTIDE SEQUENCE [LARGE SCALE GENOMIC DNA]</scope>
</reference>
<proteinExistence type="predicted"/>
<keyword evidence="6" id="KW-0479">Metal-binding</keyword>
<dbReference type="InterPro" id="IPR015890">
    <property type="entry name" value="Chorismate_C"/>
</dbReference>
<dbReference type="PANTHER" id="PTHR11236">
    <property type="entry name" value="AMINOBENZOATE/ANTHRANILATE SYNTHASE"/>
    <property type="match status" value="1"/>
</dbReference>
<protein>
    <recommendedName>
        <fullName evidence="4">Anthranilate synthase component 1</fullName>
        <ecNumber evidence="3">2.6.1.85</ecNumber>
    </recommendedName>
</protein>
<evidence type="ECO:0000313" key="14">
    <source>
        <dbReference type="Proteomes" id="UP000426444"/>
    </source>
</evidence>
<dbReference type="GO" id="GO:0009396">
    <property type="term" value="P:folic acid-containing compound biosynthetic process"/>
    <property type="evidence" value="ECO:0007669"/>
    <property type="project" value="InterPro"/>
</dbReference>
<dbReference type="EMBL" id="CP046457">
    <property type="protein sequence ID" value="QGU00549.1"/>
    <property type="molecule type" value="Genomic_DNA"/>
</dbReference>
<evidence type="ECO:0000256" key="5">
    <source>
        <dbReference type="ARBA" id="ARBA00022679"/>
    </source>
</evidence>
<evidence type="ECO:0000256" key="4">
    <source>
        <dbReference type="ARBA" id="ARBA00020653"/>
    </source>
</evidence>
<keyword evidence="5 13" id="KW-0808">Transferase</keyword>
<dbReference type="Pfam" id="PF00425">
    <property type="entry name" value="Chorismate_bind"/>
    <property type="match status" value="1"/>
</dbReference>
<comment type="catalytic activity">
    <reaction evidence="10">
        <text>chorismate + L-glutamine = anthranilate + pyruvate + L-glutamate + H(+)</text>
        <dbReference type="Rhea" id="RHEA:21732"/>
        <dbReference type="ChEBI" id="CHEBI:15361"/>
        <dbReference type="ChEBI" id="CHEBI:15378"/>
        <dbReference type="ChEBI" id="CHEBI:16567"/>
        <dbReference type="ChEBI" id="CHEBI:29748"/>
        <dbReference type="ChEBI" id="CHEBI:29985"/>
        <dbReference type="ChEBI" id="CHEBI:58359"/>
        <dbReference type="EC" id="4.1.3.27"/>
    </reaction>
</comment>
<evidence type="ECO:0000256" key="6">
    <source>
        <dbReference type="ARBA" id="ARBA00022723"/>
    </source>
</evidence>
<dbReference type="Gene3D" id="3.60.120.10">
    <property type="entry name" value="Anthranilate synthase"/>
    <property type="match status" value="1"/>
</dbReference>
<feature type="domain" description="Anthranilate synthase component I N-terminal" evidence="12">
    <location>
        <begin position="13"/>
        <end position="148"/>
    </location>
</feature>
<dbReference type="RefSeq" id="WP_243140182.1">
    <property type="nucleotide sequence ID" value="NZ_CP046457.1"/>
</dbReference>
<keyword evidence="7" id="KW-0460">Magnesium</keyword>
<dbReference type="Pfam" id="PF04715">
    <property type="entry name" value="Anth_synt_I_N"/>
    <property type="match status" value="1"/>
</dbReference>
<comment type="subunit">
    <text evidence="2">Heterotetramer consisting of two non-identical subunits: a beta subunit (TrpG) and a large alpha subunit (TrpE).</text>
</comment>
<dbReference type="SUPFAM" id="SSF56322">
    <property type="entry name" value="ADC synthase"/>
    <property type="match status" value="1"/>
</dbReference>
<dbReference type="InterPro" id="IPR019999">
    <property type="entry name" value="Anth_synth_I-like"/>
</dbReference>
<dbReference type="EC" id="2.6.1.85" evidence="3"/>
<keyword evidence="14" id="KW-1185">Reference proteome</keyword>
<evidence type="ECO:0000256" key="8">
    <source>
        <dbReference type="ARBA" id="ARBA00023239"/>
    </source>
</evidence>
<dbReference type="PRINTS" id="PR00095">
    <property type="entry name" value="ANTSNTHASEI"/>
</dbReference>
<dbReference type="KEGG" id="salq:SYNTR_1955"/>
<name>A0A6I6DIP0_9FIRM</name>
<dbReference type="GO" id="GO:0046872">
    <property type="term" value="F:metal ion binding"/>
    <property type="evidence" value="ECO:0007669"/>
    <property type="project" value="UniProtKB-KW"/>
</dbReference>
<evidence type="ECO:0000313" key="13">
    <source>
        <dbReference type="EMBL" id="QGU00549.1"/>
    </source>
</evidence>
<dbReference type="Proteomes" id="UP000426444">
    <property type="component" value="Chromosome"/>
</dbReference>
<evidence type="ECO:0000259" key="11">
    <source>
        <dbReference type="Pfam" id="PF00425"/>
    </source>
</evidence>
<comment type="cofactor">
    <cofactor evidence="1">
        <name>Mg(2+)</name>
        <dbReference type="ChEBI" id="CHEBI:18420"/>
    </cofactor>
</comment>
<evidence type="ECO:0000256" key="7">
    <source>
        <dbReference type="ARBA" id="ARBA00022842"/>
    </source>
</evidence>
<dbReference type="InterPro" id="IPR006805">
    <property type="entry name" value="Anth_synth_I_N"/>
</dbReference>
<evidence type="ECO:0000256" key="10">
    <source>
        <dbReference type="ARBA" id="ARBA00047683"/>
    </source>
</evidence>
<dbReference type="NCBIfam" id="TIGR00553">
    <property type="entry name" value="pabB"/>
    <property type="match status" value="1"/>
</dbReference>
<dbReference type="GO" id="GO:0004049">
    <property type="term" value="F:anthranilate synthase activity"/>
    <property type="evidence" value="ECO:0007669"/>
    <property type="project" value="UniProtKB-EC"/>
</dbReference>
<dbReference type="InterPro" id="IPR005802">
    <property type="entry name" value="ADC_synth_comp_1"/>
</dbReference>
<feature type="domain" description="Chorismate-utilising enzyme C-terminal" evidence="11">
    <location>
        <begin position="187"/>
        <end position="441"/>
    </location>
</feature>
<dbReference type="PANTHER" id="PTHR11236:SF48">
    <property type="entry name" value="ISOCHORISMATE SYNTHASE MENF"/>
    <property type="match status" value="1"/>
</dbReference>
<keyword evidence="13" id="KW-0032">Aminotransferase</keyword>
<dbReference type="AlphaFoldDB" id="A0A6I6DIP0"/>